<evidence type="ECO:0000256" key="5">
    <source>
        <dbReference type="ARBA" id="ARBA00023211"/>
    </source>
</evidence>
<dbReference type="PANTHER" id="PTHR12112">
    <property type="entry name" value="BNIP - RELATED"/>
    <property type="match status" value="1"/>
</dbReference>
<dbReference type="SUPFAM" id="SSF64182">
    <property type="entry name" value="DHH phosphoesterases"/>
    <property type="match status" value="1"/>
</dbReference>
<dbReference type="AlphaFoldDB" id="A0A8C4QRU8"/>
<dbReference type="InterPro" id="IPR004097">
    <property type="entry name" value="DHHA2"/>
</dbReference>
<dbReference type="Ensembl" id="ENSEBUT00000019486.1">
    <property type="protein sequence ID" value="ENSEBUP00000018912.1"/>
    <property type="gene ID" value="ENSEBUG00000011790.1"/>
</dbReference>
<proteinExistence type="inferred from homology"/>
<dbReference type="Gene3D" id="3.90.1640.10">
    <property type="entry name" value="inorganic pyrophosphatase (n-terminal core)"/>
    <property type="match status" value="1"/>
</dbReference>
<comment type="cofactor">
    <cofactor evidence="1">
        <name>Mn(2+)</name>
        <dbReference type="ChEBI" id="CHEBI:29035"/>
    </cofactor>
</comment>
<name>A0A8C4QRU8_EPTBU</name>
<evidence type="ECO:0000256" key="1">
    <source>
        <dbReference type="ARBA" id="ARBA00001936"/>
    </source>
</evidence>
<accession>A0A8C4QRU8</accession>
<dbReference type="GO" id="GO:0004309">
    <property type="term" value="F:exopolyphosphatase activity"/>
    <property type="evidence" value="ECO:0007669"/>
    <property type="project" value="TreeGrafter"/>
</dbReference>
<evidence type="ECO:0000256" key="2">
    <source>
        <dbReference type="ARBA" id="ARBA00010331"/>
    </source>
</evidence>
<keyword evidence="4" id="KW-0378">Hydrolase</keyword>
<protein>
    <submittedName>
        <fullName evidence="7">Prune exopolyphosphatase</fullName>
    </submittedName>
</protein>
<comment type="similarity">
    <text evidence="2">Belongs to the PPase class C family. Prune subfamily.</text>
</comment>
<reference evidence="7" key="1">
    <citation type="submission" date="2025-08" db="UniProtKB">
        <authorList>
            <consortium name="Ensembl"/>
        </authorList>
    </citation>
    <scope>IDENTIFICATION</scope>
</reference>
<dbReference type="GeneTree" id="ENSGT00450000040262"/>
<dbReference type="InterPro" id="IPR001667">
    <property type="entry name" value="DDH_dom"/>
</dbReference>
<dbReference type="Pfam" id="PF02833">
    <property type="entry name" value="DHHA2"/>
    <property type="match status" value="1"/>
</dbReference>
<evidence type="ECO:0000313" key="8">
    <source>
        <dbReference type="Proteomes" id="UP000694388"/>
    </source>
</evidence>
<dbReference type="Gene3D" id="3.10.310.20">
    <property type="entry name" value="DHHA2 domain"/>
    <property type="match status" value="1"/>
</dbReference>
<dbReference type="GO" id="GO:0046872">
    <property type="term" value="F:metal ion binding"/>
    <property type="evidence" value="ECO:0007669"/>
    <property type="project" value="UniProtKB-KW"/>
</dbReference>
<evidence type="ECO:0000259" key="6">
    <source>
        <dbReference type="SMART" id="SM01131"/>
    </source>
</evidence>
<dbReference type="GO" id="GO:0005737">
    <property type="term" value="C:cytoplasm"/>
    <property type="evidence" value="ECO:0007669"/>
    <property type="project" value="InterPro"/>
</dbReference>
<dbReference type="Pfam" id="PF01368">
    <property type="entry name" value="DHH"/>
    <property type="match status" value="1"/>
</dbReference>
<sequence>MDFATFIVESRNVTQAAVLEEHGVSVVMGNEACDLDSAVAALTYAWFLFQSSRHGSRPVPMLNILRAELPLRPEIGYLFRRLALPSIDYLPCKDDVQLKTLAKKGSLQLVLVDHNVLPLSDAELEQFVLEVIDHHRLERPQVSRHSLSSRETVVCVEPVGSCCTLVAERILELVPQDTWRSLFHGNNHMKPQTKMQLSFDVAALLHATILLDCVNLSPEAGKTTPRDRAVLETLEGLFPHLPSRLEIFEELLSIKSNIDGLNMEQLLRKDAKTVEVEAIRVELCTVYCTLETVLQRHGLEADLALHSETGSYNALILLTIVFSSKGTPRRGILLYTKDAALRMKLCLALENCHSPDLQLQVICDVNYTSEYWVAYCQRTSSASRKQLLPIVMDALADEAS</sequence>
<organism evidence="7 8">
    <name type="scientific">Eptatretus burgeri</name>
    <name type="common">Inshore hagfish</name>
    <dbReference type="NCBI Taxonomy" id="7764"/>
    <lineage>
        <taxon>Eukaryota</taxon>
        <taxon>Metazoa</taxon>
        <taxon>Chordata</taxon>
        <taxon>Craniata</taxon>
        <taxon>Vertebrata</taxon>
        <taxon>Cyclostomata</taxon>
        <taxon>Myxini</taxon>
        <taxon>Myxiniformes</taxon>
        <taxon>Myxinidae</taxon>
        <taxon>Eptatretinae</taxon>
        <taxon>Eptatretus</taxon>
    </lineage>
</organism>
<dbReference type="Proteomes" id="UP000694388">
    <property type="component" value="Unplaced"/>
</dbReference>
<dbReference type="OMA" id="TMTIFFN"/>
<dbReference type="PANTHER" id="PTHR12112:SF39">
    <property type="entry name" value="EG:152A3.5 PROTEIN (FBGN0003116_PN PROTEIN)"/>
    <property type="match status" value="1"/>
</dbReference>
<dbReference type="InterPro" id="IPR038222">
    <property type="entry name" value="DHHA2_dom_sf"/>
</dbReference>
<evidence type="ECO:0000256" key="4">
    <source>
        <dbReference type="ARBA" id="ARBA00022801"/>
    </source>
</evidence>
<dbReference type="InterPro" id="IPR038763">
    <property type="entry name" value="DHH_sf"/>
</dbReference>
<evidence type="ECO:0000313" key="7">
    <source>
        <dbReference type="Ensembl" id="ENSEBUP00000018912.1"/>
    </source>
</evidence>
<keyword evidence="8" id="KW-1185">Reference proteome</keyword>
<evidence type="ECO:0000256" key="3">
    <source>
        <dbReference type="ARBA" id="ARBA00022723"/>
    </source>
</evidence>
<feature type="domain" description="DHHA2" evidence="6">
    <location>
        <begin position="248"/>
        <end position="395"/>
    </location>
</feature>
<reference evidence="7" key="2">
    <citation type="submission" date="2025-09" db="UniProtKB">
        <authorList>
            <consortium name="Ensembl"/>
        </authorList>
    </citation>
    <scope>IDENTIFICATION</scope>
</reference>
<keyword evidence="5" id="KW-0464">Manganese</keyword>
<dbReference type="SMART" id="SM01131">
    <property type="entry name" value="DHHA2"/>
    <property type="match status" value="1"/>
</dbReference>
<keyword evidence="3" id="KW-0479">Metal-binding</keyword>